<protein>
    <submittedName>
        <fullName evidence="1">Uncharacterized protein</fullName>
    </submittedName>
</protein>
<gene>
    <name evidence="1" type="ORF">L195_g052650</name>
</gene>
<name>A0A2K3K6A3_TRIPR</name>
<reference evidence="1 2" key="2">
    <citation type="journal article" date="2017" name="Front. Plant Sci.">
        <title>Gene Classification and Mining of Molecular Markers Useful in Red Clover (Trifolium pratense) Breeding.</title>
        <authorList>
            <person name="Istvanek J."/>
            <person name="Dluhosova J."/>
            <person name="Dluhos P."/>
            <person name="Patkova L."/>
            <person name="Nedelnik J."/>
            <person name="Repkova J."/>
        </authorList>
    </citation>
    <scope>NUCLEOTIDE SEQUENCE [LARGE SCALE GENOMIC DNA]</scope>
    <source>
        <strain evidence="2">cv. Tatra</strain>
        <tissue evidence="1">Young leaves</tissue>
    </source>
</reference>
<reference evidence="1 2" key="1">
    <citation type="journal article" date="2014" name="Am. J. Bot.">
        <title>Genome assembly and annotation for red clover (Trifolium pratense; Fabaceae).</title>
        <authorList>
            <person name="Istvanek J."/>
            <person name="Jaros M."/>
            <person name="Krenek A."/>
            <person name="Repkova J."/>
        </authorList>
    </citation>
    <scope>NUCLEOTIDE SEQUENCE [LARGE SCALE GENOMIC DNA]</scope>
    <source>
        <strain evidence="2">cv. Tatra</strain>
        <tissue evidence="1">Young leaves</tissue>
    </source>
</reference>
<evidence type="ECO:0000313" key="1">
    <source>
        <dbReference type="EMBL" id="PNX61815.1"/>
    </source>
</evidence>
<dbReference type="EMBL" id="ASHM01086175">
    <property type="protein sequence ID" value="PNX61815.1"/>
    <property type="molecule type" value="Genomic_DNA"/>
</dbReference>
<comment type="caution">
    <text evidence="1">The sequence shown here is derived from an EMBL/GenBank/DDBJ whole genome shotgun (WGS) entry which is preliminary data.</text>
</comment>
<feature type="non-terminal residue" evidence="1">
    <location>
        <position position="1"/>
    </location>
</feature>
<proteinExistence type="predicted"/>
<sequence length="17" mass="2013">RRQGDEEGYDKEGYVIV</sequence>
<evidence type="ECO:0000313" key="2">
    <source>
        <dbReference type="Proteomes" id="UP000236291"/>
    </source>
</evidence>
<organism evidence="1 2">
    <name type="scientific">Trifolium pratense</name>
    <name type="common">Red clover</name>
    <dbReference type="NCBI Taxonomy" id="57577"/>
    <lineage>
        <taxon>Eukaryota</taxon>
        <taxon>Viridiplantae</taxon>
        <taxon>Streptophyta</taxon>
        <taxon>Embryophyta</taxon>
        <taxon>Tracheophyta</taxon>
        <taxon>Spermatophyta</taxon>
        <taxon>Magnoliopsida</taxon>
        <taxon>eudicotyledons</taxon>
        <taxon>Gunneridae</taxon>
        <taxon>Pentapetalae</taxon>
        <taxon>rosids</taxon>
        <taxon>fabids</taxon>
        <taxon>Fabales</taxon>
        <taxon>Fabaceae</taxon>
        <taxon>Papilionoideae</taxon>
        <taxon>50 kb inversion clade</taxon>
        <taxon>NPAAA clade</taxon>
        <taxon>Hologalegina</taxon>
        <taxon>IRL clade</taxon>
        <taxon>Trifolieae</taxon>
        <taxon>Trifolium</taxon>
    </lineage>
</organism>
<dbReference type="AlphaFoldDB" id="A0A2K3K6A3"/>
<dbReference type="Proteomes" id="UP000236291">
    <property type="component" value="Unassembled WGS sequence"/>
</dbReference>
<accession>A0A2K3K6A3</accession>